<dbReference type="Pfam" id="PF13413">
    <property type="entry name" value="HTH_25"/>
    <property type="match status" value="1"/>
</dbReference>
<reference evidence="4" key="1">
    <citation type="submission" date="2015-02" db="EMBL/GenBank/DDBJ databases">
        <title>Genome Assembly of Bacillaceae bacterium MTCC 8252.</title>
        <authorList>
            <person name="Verma A."/>
            <person name="Khatri I."/>
            <person name="Mual P."/>
            <person name="Subramanian S."/>
            <person name="Krishnamurthi S."/>
        </authorList>
    </citation>
    <scope>NUCLEOTIDE SEQUENCE [LARGE SCALE GENOMIC DNA]</scope>
    <source>
        <strain evidence="4">MTCC 8252</strain>
    </source>
</reference>
<dbReference type="InterPro" id="IPR001387">
    <property type="entry name" value="Cro/C1-type_HTH"/>
</dbReference>
<keyword evidence="2" id="KW-0812">Transmembrane</keyword>
<dbReference type="Proteomes" id="UP000031563">
    <property type="component" value="Unassembled WGS sequence"/>
</dbReference>
<evidence type="ECO:0000313" key="5">
    <source>
        <dbReference type="Proteomes" id="UP000031563"/>
    </source>
</evidence>
<sequence length="298" mass="32636">MTELGNRLREAREAKKLSLADVQEITKIQKRYLSGIEEGNYDMMPGDFYIRAFIKQYAEAVGLDAEQLFEEYKHEIPAASDDEVPQREINAEKARTTVPAEPSKLLEYLPKILVGAFIIGAVFLVWFLIPKNEPNEVAQDEESTVEAPNEEVNSGEEAVSGTPQDSEKAEEEQDPKPAAPQQEKPAAKPQPALAAAGVNGKTAVYHLKNADKFEVSVLSKGETWIGVTDGSGKSHFSGTLTNGQSQTFNLTGQKSAKVIVGYAPATEVRVNGQPVKYQLPVDKQVRQDIVIQVQPAAQ</sequence>
<organism evidence="4 5">
    <name type="scientific">Bacillus thermotolerans</name>
    <name type="common">Quasibacillus thermotolerans</name>
    <dbReference type="NCBI Taxonomy" id="1221996"/>
    <lineage>
        <taxon>Bacteria</taxon>
        <taxon>Bacillati</taxon>
        <taxon>Bacillota</taxon>
        <taxon>Bacilli</taxon>
        <taxon>Bacillales</taxon>
        <taxon>Bacillaceae</taxon>
        <taxon>Bacillus</taxon>
    </lineage>
</organism>
<evidence type="ECO:0000259" key="3">
    <source>
        <dbReference type="PROSITE" id="PS50943"/>
    </source>
</evidence>
<feature type="compositionally biased region" description="Low complexity" evidence="1">
    <location>
        <begin position="179"/>
        <end position="193"/>
    </location>
</feature>
<dbReference type="EMBL" id="JWIR02000012">
    <property type="protein sequence ID" value="KKB42423.1"/>
    <property type="molecule type" value="Genomic_DNA"/>
</dbReference>
<dbReference type="SMART" id="SM00530">
    <property type="entry name" value="HTH_XRE"/>
    <property type="match status" value="1"/>
</dbReference>
<keyword evidence="5" id="KW-1185">Reference proteome</keyword>
<dbReference type="InterPro" id="IPR025194">
    <property type="entry name" value="RodZ-like_C"/>
</dbReference>
<name>A0A0F5I0S7_BACTR</name>
<dbReference type="AlphaFoldDB" id="A0A0F5I0S7"/>
<dbReference type="Pfam" id="PF13464">
    <property type="entry name" value="RodZ_C"/>
    <property type="match status" value="1"/>
</dbReference>
<dbReference type="Gene3D" id="1.10.260.40">
    <property type="entry name" value="lambda repressor-like DNA-binding domains"/>
    <property type="match status" value="1"/>
</dbReference>
<protein>
    <submittedName>
        <fullName evidence="4">Transcriptional regulator in cluster with unspecified monosaccharide ABC transport system</fullName>
    </submittedName>
</protein>
<gene>
    <name evidence="4" type="ORF">QY95_00272</name>
</gene>
<proteinExistence type="predicted"/>
<accession>A0A0F5IAE1</accession>
<comment type="caution">
    <text evidence="4">The sequence shown here is derived from an EMBL/GenBank/DDBJ whole genome shotgun (WGS) entry which is preliminary data.</text>
</comment>
<evidence type="ECO:0000313" key="4">
    <source>
        <dbReference type="EMBL" id="KKB42423.1"/>
    </source>
</evidence>
<feature type="domain" description="HTH cro/C1-type" evidence="3">
    <location>
        <begin position="8"/>
        <end position="41"/>
    </location>
</feature>
<dbReference type="OrthoDB" id="9797543at2"/>
<feature type="region of interest" description="Disordered" evidence="1">
    <location>
        <begin position="136"/>
        <end position="193"/>
    </location>
</feature>
<dbReference type="InterPro" id="IPR010982">
    <property type="entry name" value="Lambda_DNA-bd_dom_sf"/>
</dbReference>
<dbReference type="InterPro" id="IPR050400">
    <property type="entry name" value="Bact_Cytoskel_RodZ"/>
</dbReference>
<dbReference type="PANTHER" id="PTHR34475">
    <property type="match status" value="1"/>
</dbReference>
<dbReference type="SUPFAM" id="SSF47413">
    <property type="entry name" value="lambda repressor-like DNA-binding domains"/>
    <property type="match status" value="1"/>
</dbReference>
<dbReference type="PROSITE" id="PS50943">
    <property type="entry name" value="HTH_CROC1"/>
    <property type="match status" value="1"/>
</dbReference>
<evidence type="ECO:0000256" key="2">
    <source>
        <dbReference type="SAM" id="Phobius"/>
    </source>
</evidence>
<dbReference type="GO" id="GO:0003677">
    <property type="term" value="F:DNA binding"/>
    <property type="evidence" value="ECO:0007669"/>
    <property type="project" value="InterPro"/>
</dbReference>
<keyword evidence="2" id="KW-0472">Membrane</keyword>
<evidence type="ECO:0000256" key="1">
    <source>
        <dbReference type="SAM" id="MobiDB-lite"/>
    </source>
</evidence>
<dbReference type="STRING" id="1221996.QY95_00272"/>
<dbReference type="CDD" id="cd00093">
    <property type="entry name" value="HTH_XRE"/>
    <property type="match status" value="1"/>
</dbReference>
<dbReference type="PANTHER" id="PTHR34475:SF1">
    <property type="entry name" value="CYTOSKELETON PROTEIN RODZ"/>
    <property type="match status" value="1"/>
</dbReference>
<accession>A0A0F5I0S7</accession>
<keyword evidence="2" id="KW-1133">Transmembrane helix</keyword>
<dbReference type="RefSeq" id="WP_039232583.1">
    <property type="nucleotide sequence ID" value="NZ_JWIR02000012.1"/>
</dbReference>
<feature type="transmembrane region" description="Helical" evidence="2">
    <location>
        <begin position="112"/>
        <end position="129"/>
    </location>
</feature>